<evidence type="ECO:0000256" key="1">
    <source>
        <dbReference type="ARBA" id="ARBA00004651"/>
    </source>
</evidence>
<dbReference type="NCBIfam" id="TIGR00546">
    <property type="entry name" value="lnt"/>
    <property type="match status" value="1"/>
</dbReference>
<dbReference type="EMBL" id="FPAG01000002">
    <property type="protein sequence ID" value="SFS50721.1"/>
    <property type="molecule type" value="Genomic_DNA"/>
</dbReference>
<dbReference type="RefSeq" id="WP_254785728.1">
    <property type="nucleotide sequence ID" value="NZ_FPAG01000002.1"/>
</dbReference>
<evidence type="ECO:0000256" key="3">
    <source>
        <dbReference type="ARBA" id="ARBA00022475"/>
    </source>
</evidence>
<organism evidence="11 12">
    <name type="scientific">Zhouia amylolytica</name>
    <dbReference type="NCBI Taxonomy" id="376730"/>
    <lineage>
        <taxon>Bacteria</taxon>
        <taxon>Pseudomonadati</taxon>
        <taxon>Bacteroidota</taxon>
        <taxon>Flavobacteriia</taxon>
        <taxon>Flavobacteriales</taxon>
        <taxon>Flavobacteriaceae</taxon>
        <taxon>Zhouia</taxon>
    </lineage>
</organism>
<comment type="pathway">
    <text evidence="9">Protein modification; lipoprotein biosynthesis (N-acyl transfer).</text>
</comment>
<feature type="transmembrane region" description="Helical" evidence="9">
    <location>
        <begin position="505"/>
        <end position="523"/>
    </location>
</feature>
<dbReference type="Pfam" id="PF20154">
    <property type="entry name" value="LNT_N"/>
    <property type="match status" value="1"/>
</dbReference>
<keyword evidence="8 9" id="KW-0012">Acyltransferase</keyword>
<dbReference type="CDD" id="cd07571">
    <property type="entry name" value="ALP_N-acyl_transferase"/>
    <property type="match status" value="1"/>
</dbReference>
<evidence type="ECO:0000313" key="12">
    <source>
        <dbReference type="Proteomes" id="UP000183209"/>
    </source>
</evidence>
<comment type="subcellular location">
    <subcellularLocation>
        <location evidence="1 9">Cell membrane</location>
        <topology evidence="1 9">Multi-pass membrane protein</topology>
    </subcellularLocation>
</comment>
<accession>A0A1I6QE09</accession>
<comment type="function">
    <text evidence="9">Catalyzes the phospholipid dependent N-acylation of the N-terminal cysteine of apolipoprotein, the last step in lipoprotein maturation.</text>
</comment>
<evidence type="ECO:0000256" key="5">
    <source>
        <dbReference type="ARBA" id="ARBA00022692"/>
    </source>
</evidence>
<evidence type="ECO:0000256" key="8">
    <source>
        <dbReference type="ARBA" id="ARBA00023315"/>
    </source>
</evidence>
<keyword evidence="4 9" id="KW-0808">Transferase</keyword>
<sequence length="527" mass="59952">MKNYLLAIFSGLLLALAWPTYGLPLLAFLGFIPLLIAEKNIRLSDTKRKGLKTLVTSYLAFLVWNSITTWWLWYSSAFGMFFAILVNSLLMALVFLMYHKVANKLPSKIHLVFLPAIWMAFEKFHLNWDFSWPWLNLGNVFSEYTSWIQWYEFTGTFGGALWIWIVNIGLFKTYEKYQEHKSTKILSVGVGKNVLCIAIPIIISFLILNNYEEGNKTIEAVIIQPNVDPYTEKYGQSNTEIAAGLIQQAKDKLDENTDYLIAPETVFSDTFPIDQFDRSQQKNMLSTLSKNNDNLNIIVGADFYRLYQQDERPTSTANRTQRGDWVDWYNAAAQINKTGKSQFYIKSKLVVGVENFPFKPILEPLLGNIMLDLGGTIATRSIQKERGVFTSNTGEFVAAPIICYESVYGEFVTGYIKKGANFLTIITNDAWWDRTQGHMQHLSYAKLRAIETRRSIARSANTGVSAFINEKGEVMSTLAYEIKGTLKGVITINDKKTFYVQYGDYIARIAVLIAGLIILFAIARKKS</sequence>
<dbReference type="EC" id="2.3.1.269" evidence="9"/>
<dbReference type="InterPro" id="IPR045378">
    <property type="entry name" value="LNT_N"/>
</dbReference>
<proteinExistence type="inferred from homology"/>
<dbReference type="InterPro" id="IPR004563">
    <property type="entry name" value="Apolipo_AcylTrfase"/>
</dbReference>
<dbReference type="Proteomes" id="UP000183209">
    <property type="component" value="Unassembled WGS sequence"/>
</dbReference>
<dbReference type="PANTHER" id="PTHR38686">
    <property type="entry name" value="APOLIPOPROTEIN N-ACYLTRANSFERASE"/>
    <property type="match status" value="1"/>
</dbReference>
<keyword evidence="5 9" id="KW-0812">Transmembrane</keyword>
<dbReference type="PROSITE" id="PS50263">
    <property type="entry name" value="CN_HYDROLASE"/>
    <property type="match status" value="1"/>
</dbReference>
<feature type="transmembrane region" description="Helical" evidence="9">
    <location>
        <begin position="53"/>
        <end position="73"/>
    </location>
</feature>
<dbReference type="GO" id="GO:0005886">
    <property type="term" value="C:plasma membrane"/>
    <property type="evidence" value="ECO:0007669"/>
    <property type="project" value="UniProtKB-SubCell"/>
</dbReference>
<dbReference type="Gene3D" id="3.60.110.10">
    <property type="entry name" value="Carbon-nitrogen hydrolase"/>
    <property type="match status" value="1"/>
</dbReference>
<protein>
    <recommendedName>
        <fullName evidence="9">Apolipoprotein N-acyltransferase</fullName>
        <shortName evidence="9">ALP N-acyltransferase</shortName>
        <ecNumber evidence="9">2.3.1.269</ecNumber>
    </recommendedName>
</protein>
<evidence type="ECO:0000256" key="7">
    <source>
        <dbReference type="ARBA" id="ARBA00023136"/>
    </source>
</evidence>
<dbReference type="InterPro" id="IPR003010">
    <property type="entry name" value="C-N_Hydrolase"/>
</dbReference>
<dbReference type="GO" id="GO:0042158">
    <property type="term" value="P:lipoprotein biosynthetic process"/>
    <property type="evidence" value="ECO:0007669"/>
    <property type="project" value="UniProtKB-UniRule"/>
</dbReference>
<keyword evidence="6 9" id="KW-1133">Transmembrane helix</keyword>
<feature type="transmembrane region" description="Helical" evidence="9">
    <location>
        <begin position="79"/>
        <end position="98"/>
    </location>
</feature>
<dbReference type="PANTHER" id="PTHR38686:SF1">
    <property type="entry name" value="APOLIPOPROTEIN N-ACYLTRANSFERASE"/>
    <property type="match status" value="1"/>
</dbReference>
<comment type="similarity">
    <text evidence="2 9">Belongs to the CN hydrolase family. Apolipoprotein N-acyltransferase subfamily.</text>
</comment>
<dbReference type="InterPro" id="IPR036526">
    <property type="entry name" value="C-N_Hydrolase_sf"/>
</dbReference>
<name>A0A1I6QE09_9FLAO</name>
<dbReference type="AlphaFoldDB" id="A0A1I6QE09"/>
<feature type="transmembrane region" description="Helical" evidence="9">
    <location>
        <begin position="148"/>
        <end position="170"/>
    </location>
</feature>
<feature type="transmembrane region" description="Helical" evidence="9">
    <location>
        <begin position="110"/>
        <end position="128"/>
    </location>
</feature>
<evidence type="ECO:0000259" key="10">
    <source>
        <dbReference type="PROSITE" id="PS50263"/>
    </source>
</evidence>
<feature type="transmembrane region" description="Helical" evidence="9">
    <location>
        <begin position="6"/>
        <end position="32"/>
    </location>
</feature>
<feature type="domain" description="CN hydrolase" evidence="10">
    <location>
        <begin position="218"/>
        <end position="497"/>
    </location>
</feature>
<evidence type="ECO:0000256" key="2">
    <source>
        <dbReference type="ARBA" id="ARBA00010065"/>
    </source>
</evidence>
<evidence type="ECO:0000256" key="6">
    <source>
        <dbReference type="ARBA" id="ARBA00022989"/>
    </source>
</evidence>
<dbReference type="UniPathway" id="UPA00666"/>
<evidence type="ECO:0000256" key="4">
    <source>
        <dbReference type="ARBA" id="ARBA00022679"/>
    </source>
</evidence>
<feature type="transmembrane region" description="Helical" evidence="9">
    <location>
        <begin position="190"/>
        <end position="208"/>
    </location>
</feature>
<dbReference type="HAMAP" id="MF_01148">
    <property type="entry name" value="Lnt"/>
    <property type="match status" value="1"/>
</dbReference>
<evidence type="ECO:0000256" key="9">
    <source>
        <dbReference type="HAMAP-Rule" id="MF_01148"/>
    </source>
</evidence>
<keyword evidence="3 9" id="KW-1003">Cell membrane</keyword>
<comment type="catalytic activity">
    <reaction evidence="9">
        <text>N-terminal S-1,2-diacyl-sn-glyceryl-L-cysteinyl-[lipoprotein] + a glycerophospholipid = N-acyl-S-1,2-diacyl-sn-glyceryl-L-cysteinyl-[lipoprotein] + a 2-acyl-sn-glycero-3-phospholipid + H(+)</text>
        <dbReference type="Rhea" id="RHEA:48228"/>
        <dbReference type="Rhea" id="RHEA-COMP:14681"/>
        <dbReference type="Rhea" id="RHEA-COMP:14684"/>
        <dbReference type="ChEBI" id="CHEBI:15378"/>
        <dbReference type="ChEBI" id="CHEBI:136912"/>
        <dbReference type="ChEBI" id="CHEBI:140656"/>
        <dbReference type="ChEBI" id="CHEBI:140657"/>
        <dbReference type="ChEBI" id="CHEBI:140660"/>
        <dbReference type="EC" id="2.3.1.269"/>
    </reaction>
</comment>
<keyword evidence="11" id="KW-0449">Lipoprotein</keyword>
<keyword evidence="7 9" id="KW-0472">Membrane</keyword>
<dbReference type="Pfam" id="PF00795">
    <property type="entry name" value="CN_hydrolase"/>
    <property type="match status" value="1"/>
</dbReference>
<reference evidence="11 12" key="1">
    <citation type="submission" date="2016-10" db="EMBL/GenBank/DDBJ databases">
        <authorList>
            <person name="de Groot N.N."/>
        </authorList>
    </citation>
    <scope>NUCLEOTIDE SEQUENCE [LARGE SCALE GENOMIC DNA]</scope>
    <source>
        <strain evidence="11 12">CGMCC 1.6114</strain>
    </source>
</reference>
<evidence type="ECO:0000313" key="11">
    <source>
        <dbReference type="EMBL" id="SFS50721.1"/>
    </source>
</evidence>
<dbReference type="GO" id="GO:0016410">
    <property type="term" value="F:N-acyltransferase activity"/>
    <property type="evidence" value="ECO:0007669"/>
    <property type="project" value="UniProtKB-UniRule"/>
</dbReference>
<gene>
    <name evidence="9" type="primary">lnt</name>
    <name evidence="11" type="ORF">SAMN04487906_0613</name>
</gene>
<dbReference type="SUPFAM" id="SSF56317">
    <property type="entry name" value="Carbon-nitrogen hydrolase"/>
    <property type="match status" value="1"/>
</dbReference>